<evidence type="ECO:0000313" key="1">
    <source>
        <dbReference type="EMBL" id="MPM62565.1"/>
    </source>
</evidence>
<gene>
    <name evidence="1" type="primary">legF_4</name>
    <name evidence="1" type="ORF">SDC9_109440</name>
</gene>
<dbReference type="InterPro" id="IPR003329">
    <property type="entry name" value="Cytidylyl_trans"/>
</dbReference>
<name>A0A645BAT1_9ZZZZ</name>
<dbReference type="SUPFAM" id="SSF53448">
    <property type="entry name" value="Nucleotide-diphospho-sugar transferases"/>
    <property type="match status" value="1"/>
</dbReference>
<proteinExistence type="predicted"/>
<dbReference type="Pfam" id="PF02348">
    <property type="entry name" value="CTP_transf_3"/>
    <property type="match status" value="1"/>
</dbReference>
<dbReference type="PANTHER" id="PTHR21485">
    <property type="entry name" value="HAD SUPERFAMILY MEMBERS CMAS AND KDSC"/>
    <property type="match status" value="1"/>
</dbReference>
<comment type="caution">
    <text evidence="1">The sequence shown here is derived from an EMBL/GenBank/DDBJ whole genome shotgun (WGS) entry which is preliminary data.</text>
</comment>
<dbReference type="EMBL" id="VSSQ01018934">
    <property type="protein sequence ID" value="MPM62565.1"/>
    <property type="molecule type" value="Genomic_DNA"/>
</dbReference>
<keyword evidence="1" id="KW-0548">Nucleotidyltransferase</keyword>
<organism evidence="1">
    <name type="scientific">bioreactor metagenome</name>
    <dbReference type="NCBI Taxonomy" id="1076179"/>
    <lineage>
        <taxon>unclassified sequences</taxon>
        <taxon>metagenomes</taxon>
        <taxon>ecological metagenomes</taxon>
    </lineage>
</organism>
<protein>
    <submittedName>
        <fullName evidence="1">CMP-N,N'-diacetyllegionaminic acid synthase</fullName>
        <ecNumber evidence="1">2.7.7.82</ecNumber>
    </submittedName>
</protein>
<reference evidence="1" key="1">
    <citation type="submission" date="2019-08" db="EMBL/GenBank/DDBJ databases">
        <authorList>
            <person name="Kucharzyk K."/>
            <person name="Murdoch R.W."/>
            <person name="Higgins S."/>
            <person name="Loffler F."/>
        </authorList>
    </citation>
    <scope>NUCLEOTIDE SEQUENCE</scope>
</reference>
<dbReference type="PANTHER" id="PTHR21485:SF6">
    <property type="entry name" value="N-ACYLNEURAMINATE CYTIDYLYLTRANSFERASE-RELATED"/>
    <property type="match status" value="1"/>
</dbReference>
<dbReference type="Gene3D" id="3.90.550.10">
    <property type="entry name" value="Spore Coat Polysaccharide Biosynthesis Protein SpsA, Chain A"/>
    <property type="match status" value="1"/>
</dbReference>
<dbReference type="GO" id="GO:0008781">
    <property type="term" value="F:N-acylneuraminate cytidylyltransferase activity"/>
    <property type="evidence" value="ECO:0007669"/>
    <property type="project" value="TreeGrafter"/>
</dbReference>
<dbReference type="AlphaFoldDB" id="A0A645BAT1"/>
<sequence>MKIQTITALVPMRHHSQRVPGKNYRPLDGRPLYQHILSTLLNVPEITQIVVDTDSPEVIRGVNELYPTIKILQRPEELRADTIPMNEILMYDTGQHPADLYLQTHSTNPLMRAETFSKGIQTLVNLFPSYDSLFGVTRLQSRLWDGLGRAINHNLNILLQTQDLPPVYEENSCMYLFTRDTLEKKRNRLGDRPYLFEISRDEAWDIDEEIDFKLVELLIRARAAK</sequence>
<dbReference type="InterPro" id="IPR029044">
    <property type="entry name" value="Nucleotide-diphossugar_trans"/>
</dbReference>
<dbReference type="CDD" id="cd02513">
    <property type="entry name" value="CMP-NeuAc_Synthase"/>
    <property type="match status" value="1"/>
</dbReference>
<accession>A0A645BAT1</accession>
<dbReference type="EC" id="2.7.7.82" evidence="1"/>
<dbReference type="InterPro" id="IPR050793">
    <property type="entry name" value="CMP-NeuNAc_synthase"/>
</dbReference>
<keyword evidence="1" id="KW-0808">Transferase</keyword>